<dbReference type="PANTHER" id="PTHR46254:SF3">
    <property type="entry name" value="SECRETED PROTEIN"/>
    <property type="match status" value="1"/>
</dbReference>
<accession>A0A8I5N3G9</accession>
<reference evidence="1" key="2">
    <citation type="submission" date="2025-08" db="UniProtKB">
        <authorList>
            <consortium name="Ensembl"/>
        </authorList>
    </citation>
    <scope>IDENTIFICATION</scope>
</reference>
<reference evidence="1" key="3">
    <citation type="submission" date="2025-09" db="UniProtKB">
        <authorList>
            <consortium name="Ensembl"/>
        </authorList>
    </citation>
    <scope>IDENTIFICATION</scope>
</reference>
<evidence type="ECO:0000313" key="2">
    <source>
        <dbReference type="Proteomes" id="UP000028761"/>
    </source>
</evidence>
<dbReference type="GeneTree" id="ENSGT00940000167556"/>
<sequence length="244" mass="27674">LPKYRDYRHEPLRPAKSVSFFFKTESCCVTQAGVQWRDLSSLQLPTPWFKRSSCLSLPSSLFFLAYQSEQSKYFQFRGGFVVVFLFVEREFRSVAQAAVQWRDLSSLQLPPLGFKQFSCLSLPSSWDYRHVPPRPANFVFLVETGFHHIGQAGLKLLSGDPPTSASKSPGITGMSHRILPCFGFFKRWGVLLCCTGWSQTPSLKQSSCLSLLSSWDYRPEPPCLSSSVFKSLLGFSHHVLTFHT</sequence>
<proteinExistence type="predicted"/>
<evidence type="ECO:0000313" key="1">
    <source>
        <dbReference type="Ensembl" id="ENSPANP00000054144.1"/>
    </source>
</evidence>
<organism evidence="1 2">
    <name type="scientific">Papio anubis</name>
    <name type="common">Olive baboon</name>
    <dbReference type="NCBI Taxonomy" id="9555"/>
    <lineage>
        <taxon>Eukaryota</taxon>
        <taxon>Metazoa</taxon>
        <taxon>Chordata</taxon>
        <taxon>Craniata</taxon>
        <taxon>Vertebrata</taxon>
        <taxon>Euteleostomi</taxon>
        <taxon>Mammalia</taxon>
        <taxon>Eutheria</taxon>
        <taxon>Euarchontoglires</taxon>
        <taxon>Primates</taxon>
        <taxon>Haplorrhini</taxon>
        <taxon>Catarrhini</taxon>
        <taxon>Cercopithecidae</taxon>
        <taxon>Cercopithecinae</taxon>
        <taxon>Papio</taxon>
    </lineage>
</organism>
<dbReference type="PANTHER" id="PTHR46254">
    <property type="entry name" value="PROTEIN GVQW1-RELATED"/>
    <property type="match status" value="1"/>
</dbReference>
<protein>
    <submittedName>
        <fullName evidence="1">Uncharacterized protein</fullName>
    </submittedName>
</protein>
<dbReference type="Proteomes" id="UP000028761">
    <property type="component" value="Chromosome 14"/>
</dbReference>
<dbReference type="PRINTS" id="PR02045">
    <property type="entry name" value="F138DOMAIN"/>
</dbReference>
<keyword evidence="2" id="KW-1185">Reference proteome</keyword>
<reference evidence="1 2" key="1">
    <citation type="submission" date="2012-03" db="EMBL/GenBank/DDBJ databases">
        <title>Whole Genome Assembly of Papio anubis.</title>
        <authorList>
            <person name="Liu Y.L."/>
            <person name="Abraham K.A."/>
            <person name="Akbar H.A."/>
            <person name="Ali S.A."/>
            <person name="Anosike U.A."/>
            <person name="Aqrawi P.A."/>
            <person name="Arias F.A."/>
            <person name="Attaway T.A."/>
            <person name="Awwad R.A."/>
            <person name="Babu C.B."/>
            <person name="Bandaranaike D.B."/>
            <person name="Battles P.B."/>
            <person name="Bell A.B."/>
            <person name="Beltran B.B."/>
            <person name="Berhane-Mersha D.B."/>
            <person name="Bess C.B."/>
            <person name="Bickham C.B."/>
            <person name="Bolden T.B."/>
            <person name="Carter K.C."/>
            <person name="Chau D.C."/>
            <person name="Chavez A.C."/>
            <person name="Clerc-Blankenburg K.C."/>
            <person name="Coyle M.C."/>
            <person name="Dao M.D."/>
            <person name="Davila M.L.D."/>
            <person name="Davy-Carroll L.D."/>
            <person name="Denson S.D."/>
            <person name="Dinh H.D."/>
            <person name="Fernandez S.F."/>
            <person name="Fernando P.F."/>
            <person name="Forbes L.F."/>
            <person name="Francis C.F."/>
            <person name="Francisco L.F."/>
            <person name="Fu Q.F."/>
            <person name="Garcia-Iii R.G."/>
            <person name="Garrett T.G."/>
            <person name="Gross S.G."/>
            <person name="Gubbala S.G."/>
            <person name="Hirani K.H."/>
            <person name="Hogues M.H."/>
            <person name="Hollins B.H."/>
            <person name="Jackson L.J."/>
            <person name="Javaid M.J."/>
            <person name="Jhangiani S.J."/>
            <person name="Johnson A.J."/>
            <person name="Johnson B.J."/>
            <person name="Jones J.J."/>
            <person name="Joshi V.J."/>
            <person name="Kalu J.K."/>
            <person name="Khan N.K."/>
            <person name="Korchina V.K."/>
            <person name="Kovar C.K."/>
            <person name="Lago L.L."/>
            <person name="Lara F.L."/>
            <person name="Le T.-K.L."/>
            <person name="Lee S.L."/>
            <person name="Legall-Iii F.L."/>
            <person name="Lemon S.L."/>
            <person name="Liu J.L."/>
            <person name="Liu Y.-S.L."/>
            <person name="Liyanage D.L."/>
            <person name="Lopez J.L."/>
            <person name="Lorensuhewa L.L."/>
            <person name="Mata R.M."/>
            <person name="Mathew T.M."/>
            <person name="Mercado C.M."/>
            <person name="Mercado I.M."/>
            <person name="Morales K.M."/>
            <person name="Morgan M.M."/>
            <person name="Munidasa M.M."/>
            <person name="Ngo D.N."/>
            <person name="Nguyen L.N."/>
            <person name="Nguyen T.N."/>
            <person name="Nguyen N.N."/>
            <person name="Obregon M.O."/>
            <person name="Okwuonu G.O."/>
            <person name="Ongeri F.O."/>
            <person name="Onwere C.O."/>
            <person name="Osifeso I.O."/>
            <person name="Parra A.P."/>
            <person name="Patil S.P."/>
            <person name="Perez A.P."/>
            <person name="Perez Y.P."/>
            <person name="Pham C.P."/>
            <person name="Pu L.-L.P."/>
            <person name="Puazo M.P."/>
            <person name="Quiroz J.Q."/>
            <person name="Rouhana J.R."/>
            <person name="Ruiz M.R."/>
            <person name="Ruiz S.-J.R."/>
            <person name="Saada N.S."/>
            <person name="Santibanez J.S."/>
            <person name="Scheel M.S."/>
            <person name="Schneider B.S."/>
            <person name="Simmons D.S."/>
            <person name="Sisson I.S."/>
            <person name="Tang L.-Y.T."/>
            <person name="Thornton R.T."/>
            <person name="Tisius J.T."/>
            <person name="Toledanes G.T."/>
            <person name="Trejos Z.T."/>
            <person name="Usmani K.U."/>
            <person name="Varghese R.V."/>
            <person name="Vattathil S.V."/>
            <person name="Vee V.V."/>
            <person name="Walker D.W."/>
            <person name="Weissenberger G.W."/>
            <person name="White C.W."/>
            <person name="Williams A.W."/>
            <person name="Woodworth J.W."/>
            <person name="Wright R.W."/>
            <person name="Zhu Y.Z."/>
            <person name="Han Y.H."/>
            <person name="Newsham I.N."/>
            <person name="Nazareth L.N."/>
            <person name="Worley K.W."/>
            <person name="Muzny D.M."/>
            <person name="Rogers J.R."/>
            <person name="Gibbs R.G."/>
        </authorList>
    </citation>
    <scope>NUCLEOTIDE SEQUENCE [LARGE SCALE GENOMIC DNA]</scope>
</reference>
<dbReference type="Ensembl" id="ENSPANT00000082933.1">
    <property type="protein sequence ID" value="ENSPANP00000054144.1"/>
    <property type="gene ID" value="ENSPANG00000045606.1"/>
</dbReference>
<name>A0A8I5N3G9_PAPAN</name>
<dbReference type="AlphaFoldDB" id="A0A8I5N3G9"/>